<dbReference type="EMBL" id="JBHRYF010000008">
    <property type="protein sequence ID" value="MFC3660690.1"/>
    <property type="molecule type" value="Genomic_DNA"/>
</dbReference>
<evidence type="ECO:0000256" key="1">
    <source>
        <dbReference type="SAM" id="MobiDB-lite"/>
    </source>
</evidence>
<comment type="caution">
    <text evidence="2">The sequence shown here is derived from an EMBL/GenBank/DDBJ whole genome shotgun (WGS) entry which is preliminary data.</text>
</comment>
<reference evidence="3" key="1">
    <citation type="journal article" date="2019" name="Int. J. Syst. Evol. Microbiol.">
        <title>The Global Catalogue of Microorganisms (GCM) 10K type strain sequencing project: providing services to taxonomists for standard genome sequencing and annotation.</title>
        <authorList>
            <consortium name="The Broad Institute Genomics Platform"/>
            <consortium name="The Broad Institute Genome Sequencing Center for Infectious Disease"/>
            <person name="Wu L."/>
            <person name="Ma J."/>
        </authorList>
    </citation>
    <scope>NUCLEOTIDE SEQUENCE [LARGE SCALE GENOMIC DNA]</scope>
    <source>
        <strain evidence="3">KCTC 42211</strain>
    </source>
</reference>
<feature type="region of interest" description="Disordered" evidence="1">
    <location>
        <begin position="67"/>
        <end position="112"/>
    </location>
</feature>
<evidence type="ECO:0000313" key="3">
    <source>
        <dbReference type="Proteomes" id="UP001595724"/>
    </source>
</evidence>
<dbReference type="RefSeq" id="WP_386710574.1">
    <property type="nucleotide sequence ID" value="NZ_JBHRYF010000008.1"/>
</dbReference>
<gene>
    <name evidence="2" type="ORF">ACFOM9_11485</name>
</gene>
<keyword evidence="3" id="KW-1185">Reference proteome</keyword>
<accession>A0ABV7UUL2</accession>
<evidence type="ECO:0000313" key="2">
    <source>
        <dbReference type="EMBL" id="MFC3660690.1"/>
    </source>
</evidence>
<dbReference type="Proteomes" id="UP001595724">
    <property type="component" value="Unassembled WGS sequence"/>
</dbReference>
<feature type="compositionally biased region" description="Basic and acidic residues" evidence="1">
    <location>
        <begin position="88"/>
        <end position="102"/>
    </location>
</feature>
<name>A0ABV7UUL2_9GAMM</name>
<protein>
    <submittedName>
        <fullName evidence="2">DUF2946 family protein</fullName>
    </submittedName>
</protein>
<feature type="compositionally biased region" description="Basic and acidic residues" evidence="1">
    <location>
        <begin position="67"/>
        <end position="78"/>
    </location>
</feature>
<sequence length="178" mass="18516">MRTPPFHAAMARLALVAALLLAAVPTLGRLAPQLSQVVDAAHQSLVALCTTQGLRYVSVTPRNVTDDSFDHVSHDDSHSVGQGGGQHGGRDHGTAHHAHGVDDGAPPARPPHDHGAPDCTYCPLLLSLLVAGGWLLAPRPAGARGCPPTRFRAASRAFLHPCGLGSRGPPRIDGCLRA</sequence>
<organism evidence="2 3">
    <name type="scientific">Luteimonas notoginsengisoli</name>
    <dbReference type="NCBI Taxonomy" id="1578200"/>
    <lineage>
        <taxon>Bacteria</taxon>
        <taxon>Pseudomonadati</taxon>
        <taxon>Pseudomonadota</taxon>
        <taxon>Gammaproteobacteria</taxon>
        <taxon>Lysobacterales</taxon>
        <taxon>Lysobacteraceae</taxon>
        <taxon>Luteimonas</taxon>
    </lineage>
</organism>
<proteinExistence type="predicted"/>
<dbReference type="InterPro" id="IPR021333">
    <property type="entry name" value="DUF2946"/>
</dbReference>
<dbReference type="Pfam" id="PF11162">
    <property type="entry name" value="DUF2946"/>
    <property type="match status" value="1"/>
</dbReference>